<keyword evidence="3" id="KW-1185">Reference proteome</keyword>
<reference evidence="2" key="1">
    <citation type="submission" date="2021-12" db="EMBL/GenBank/DDBJ databases">
        <authorList>
            <person name="Rodrigo-Torres L."/>
            <person name="Arahal R. D."/>
            <person name="Lucena T."/>
        </authorList>
    </citation>
    <scope>NUCLEOTIDE SEQUENCE</scope>
    <source>
        <strain evidence="2">CECT 8419</strain>
    </source>
</reference>
<sequence length="49" mass="5669">MAKTGKKTIEELKQDQNVQPLDRDTMDQVTGGKRRGYWFRRVCGGIMPQ</sequence>
<dbReference type="RefSeq" id="WP_238749478.1">
    <property type="nucleotide sequence ID" value="NZ_CAKLPZ010000001.1"/>
</dbReference>
<evidence type="ECO:0000313" key="3">
    <source>
        <dbReference type="Proteomes" id="UP000837803"/>
    </source>
</evidence>
<dbReference type="Proteomes" id="UP000837803">
    <property type="component" value="Unassembled WGS sequence"/>
</dbReference>
<gene>
    <name evidence="2" type="ORF">LEM8419_00587</name>
</gene>
<evidence type="ECO:0008006" key="4">
    <source>
        <dbReference type="Google" id="ProtNLM"/>
    </source>
</evidence>
<organism evidence="2 3">
    <name type="scientific">Neolewinella maritima</name>
    <dbReference type="NCBI Taxonomy" id="1383882"/>
    <lineage>
        <taxon>Bacteria</taxon>
        <taxon>Pseudomonadati</taxon>
        <taxon>Bacteroidota</taxon>
        <taxon>Saprospiria</taxon>
        <taxon>Saprospirales</taxon>
        <taxon>Lewinellaceae</taxon>
        <taxon>Neolewinella</taxon>
    </lineage>
</organism>
<feature type="region of interest" description="Disordered" evidence="1">
    <location>
        <begin position="1"/>
        <end position="29"/>
    </location>
</feature>
<dbReference type="EMBL" id="CAKLPZ010000001">
    <property type="protein sequence ID" value="CAH0999289.1"/>
    <property type="molecule type" value="Genomic_DNA"/>
</dbReference>
<comment type="caution">
    <text evidence="2">The sequence shown here is derived from an EMBL/GenBank/DDBJ whole genome shotgun (WGS) entry which is preliminary data.</text>
</comment>
<protein>
    <recommendedName>
        <fullName evidence="4">Bacteriocin</fullName>
    </recommendedName>
</protein>
<name>A0ABN8EZG2_9BACT</name>
<proteinExistence type="predicted"/>
<evidence type="ECO:0000313" key="2">
    <source>
        <dbReference type="EMBL" id="CAH0999289.1"/>
    </source>
</evidence>
<evidence type="ECO:0000256" key="1">
    <source>
        <dbReference type="SAM" id="MobiDB-lite"/>
    </source>
</evidence>
<accession>A0ABN8EZG2</accession>